<reference evidence="1" key="2">
    <citation type="submission" date="2023-06" db="EMBL/GenBank/DDBJ databases">
        <authorList>
            <person name="Kobayashi Y."/>
            <person name="Kayamori A."/>
            <person name="Aoki K."/>
            <person name="Shiwa Y."/>
            <person name="Fujita N."/>
            <person name="Sugita T."/>
            <person name="Iwasaki W."/>
            <person name="Tanaka N."/>
            <person name="Takashima M."/>
        </authorList>
    </citation>
    <scope>NUCLEOTIDE SEQUENCE</scope>
    <source>
        <strain evidence="1">HIS016</strain>
    </source>
</reference>
<organism evidence="1 2">
    <name type="scientific">Cutaneotrichosporon spelunceum</name>
    <dbReference type="NCBI Taxonomy" id="1672016"/>
    <lineage>
        <taxon>Eukaryota</taxon>
        <taxon>Fungi</taxon>
        <taxon>Dikarya</taxon>
        <taxon>Basidiomycota</taxon>
        <taxon>Agaricomycotina</taxon>
        <taxon>Tremellomycetes</taxon>
        <taxon>Trichosporonales</taxon>
        <taxon>Trichosporonaceae</taxon>
        <taxon>Cutaneotrichosporon</taxon>
    </lineage>
</organism>
<evidence type="ECO:0008006" key="3">
    <source>
        <dbReference type="Google" id="ProtNLM"/>
    </source>
</evidence>
<evidence type="ECO:0000313" key="1">
    <source>
        <dbReference type="EMBL" id="GMK57407.1"/>
    </source>
</evidence>
<dbReference type="SUPFAM" id="SSF52540">
    <property type="entry name" value="P-loop containing nucleoside triphosphate hydrolases"/>
    <property type="match status" value="1"/>
</dbReference>
<dbReference type="InterPro" id="IPR022812">
    <property type="entry name" value="Dynamin"/>
</dbReference>
<dbReference type="Proteomes" id="UP001222932">
    <property type="component" value="Unassembled WGS sequence"/>
</dbReference>
<gene>
    <name evidence="1" type="ORF">CspeluHIS016_0402410</name>
</gene>
<dbReference type="GO" id="GO:0005739">
    <property type="term" value="C:mitochondrion"/>
    <property type="evidence" value="ECO:0007669"/>
    <property type="project" value="TreeGrafter"/>
</dbReference>
<dbReference type="GO" id="GO:0006897">
    <property type="term" value="P:endocytosis"/>
    <property type="evidence" value="ECO:0007669"/>
    <property type="project" value="TreeGrafter"/>
</dbReference>
<comment type="caution">
    <text evidence="1">The sequence shown here is derived from an EMBL/GenBank/DDBJ whole genome shotgun (WGS) entry which is preliminary data.</text>
</comment>
<dbReference type="Gene3D" id="3.40.50.300">
    <property type="entry name" value="P-loop containing nucleotide triphosphate hydrolases"/>
    <property type="match status" value="1"/>
</dbReference>
<evidence type="ECO:0000313" key="2">
    <source>
        <dbReference type="Proteomes" id="UP001222932"/>
    </source>
</evidence>
<dbReference type="GO" id="GO:0008017">
    <property type="term" value="F:microtubule binding"/>
    <property type="evidence" value="ECO:0007669"/>
    <property type="project" value="TreeGrafter"/>
</dbReference>
<dbReference type="GO" id="GO:0016559">
    <property type="term" value="P:peroxisome fission"/>
    <property type="evidence" value="ECO:0007669"/>
    <property type="project" value="TreeGrafter"/>
</dbReference>
<dbReference type="GO" id="GO:0000266">
    <property type="term" value="P:mitochondrial fission"/>
    <property type="evidence" value="ECO:0007669"/>
    <property type="project" value="TreeGrafter"/>
</dbReference>
<accession>A0AAD3TUZ1</accession>
<dbReference type="PANTHER" id="PTHR11566">
    <property type="entry name" value="DYNAMIN"/>
    <property type="match status" value="1"/>
</dbReference>
<reference evidence="1" key="1">
    <citation type="journal article" date="2023" name="BMC Genomics">
        <title>Chromosome-level genome assemblies of Cutaneotrichosporon spp. (Trichosporonales, Basidiomycota) reveal imbalanced evolution between nucleotide sequences and chromosome synteny.</title>
        <authorList>
            <person name="Kobayashi Y."/>
            <person name="Kayamori A."/>
            <person name="Aoki K."/>
            <person name="Shiwa Y."/>
            <person name="Matsutani M."/>
            <person name="Fujita N."/>
            <person name="Sugita T."/>
            <person name="Iwasaki W."/>
            <person name="Tanaka N."/>
            <person name="Takashima M."/>
        </authorList>
    </citation>
    <scope>NUCLEOTIDE SEQUENCE</scope>
    <source>
        <strain evidence="1">HIS016</strain>
    </source>
</reference>
<dbReference type="GO" id="GO:0016020">
    <property type="term" value="C:membrane"/>
    <property type="evidence" value="ECO:0007669"/>
    <property type="project" value="TreeGrafter"/>
</dbReference>
<dbReference type="EMBL" id="BTCM01000004">
    <property type="protein sequence ID" value="GMK57407.1"/>
    <property type="molecule type" value="Genomic_DNA"/>
</dbReference>
<dbReference type="GO" id="GO:0005874">
    <property type="term" value="C:microtubule"/>
    <property type="evidence" value="ECO:0007669"/>
    <property type="project" value="TreeGrafter"/>
</dbReference>
<protein>
    <recommendedName>
        <fullName evidence="3">GED domain-containing protein</fullName>
    </recommendedName>
</protein>
<dbReference type="PANTHER" id="PTHR11566:SF21">
    <property type="entry name" value="DYNAMIN RELATED PROTEIN 1, ISOFORM A"/>
    <property type="match status" value="1"/>
</dbReference>
<dbReference type="AlphaFoldDB" id="A0AAD3TUZ1"/>
<dbReference type="GO" id="GO:0048312">
    <property type="term" value="P:intracellular distribution of mitochondria"/>
    <property type="evidence" value="ECO:0007669"/>
    <property type="project" value="TreeGrafter"/>
</dbReference>
<name>A0AAD3TUZ1_9TREE</name>
<dbReference type="InterPro" id="IPR027417">
    <property type="entry name" value="P-loop_NTPase"/>
</dbReference>
<dbReference type="GO" id="GO:0003924">
    <property type="term" value="F:GTPase activity"/>
    <property type="evidence" value="ECO:0007669"/>
    <property type="project" value="TreeGrafter"/>
</dbReference>
<keyword evidence="2" id="KW-1185">Reference proteome</keyword>
<sequence>MVYICLANPKLGVTRRIKFTEKPVACKTDLKEILGLAGHEARLADDGSKPLTRALLFALLTSRTYEAWKAAGRADRPHDYRGPTLSENIVQLVVSGPQQPDLSIVDLPGMALHSGVYADVRARDGRGRGHPRNLANTYLKKPESLILLCLPAGGRDLTTDTPEVQLVLNHDAELKRCMTDIPVIVTKPDFIGDPTESAWGYLIVGHNKSFPLSPVHGVHPVRCRTGVEYHRGISGQEVIARGDSLFSEKPWRELAAKARRKFGWVETSRRLSVEYKKLVKNNVPELRRRIQRSTARVIADQTELPPAVACPVDDLHTIIERIAEVLKEHLTIRGDVTQSFLDLQVAFERELLASVASFVPVLKADAPPIPEGDRGARAALTREIVARCGERCHKYNQAYWAAMNTLVGNLVAEECQGLEAAAGIVCDALRDLSVPLQDEITAFINGRIAAEQAPHEQVDTNDEVPRAETARVLEQYVELFNDAYPADQPRDLAGAQATHAHFPPPDTPPNQWNEKYWHLQESIKRLKGTVGRELPVYVITKFLPRVTTTLRGALHLNNVQEAIRKRAHTLCEPDDEVVANREAFKKRRTALEELQSVLDSCSV</sequence>
<proteinExistence type="predicted"/>